<dbReference type="Proteomes" id="UP000282084">
    <property type="component" value="Unassembled WGS sequence"/>
</dbReference>
<organism evidence="1 2">
    <name type="scientific">Saccharothrix australiensis</name>
    <dbReference type="NCBI Taxonomy" id="2072"/>
    <lineage>
        <taxon>Bacteria</taxon>
        <taxon>Bacillati</taxon>
        <taxon>Actinomycetota</taxon>
        <taxon>Actinomycetes</taxon>
        <taxon>Pseudonocardiales</taxon>
        <taxon>Pseudonocardiaceae</taxon>
        <taxon>Saccharothrix</taxon>
    </lineage>
</organism>
<dbReference type="OrthoDB" id="7947478at2"/>
<dbReference type="InterPro" id="IPR021607">
    <property type="entry name" value="DUF3224"/>
</dbReference>
<dbReference type="EMBL" id="RBXO01000001">
    <property type="protein sequence ID" value="RKT52630.1"/>
    <property type="molecule type" value="Genomic_DNA"/>
</dbReference>
<dbReference type="AlphaFoldDB" id="A0A495VUS6"/>
<gene>
    <name evidence="1" type="ORF">C8E97_1152</name>
</gene>
<protein>
    <submittedName>
        <fullName evidence="1">Uncharacterized protein DUF3224</fullName>
    </submittedName>
</protein>
<keyword evidence="2" id="KW-1185">Reference proteome</keyword>
<dbReference type="RefSeq" id="WP_121002322.1">
    <property type="nucleotide sequence ID" value="NZ_RBXO01000001.1"/>
</dbReference>
<evidence type="ECO:0000313" key="1">
    <source>
        <dbReference type="EMBL" id="RKT52630.1"/>
    </source>
</evidence>
<name>A0A495VUS6_9PSEU</name>
<proteinExistence type="predicted"/>
<comment type="caution">
    <text evidence="1">The sequence shown here is derived from an EMBL/GenBank/DDBJ whole genome shotgun (WGS) entry which is preliminary data.</text>
</comment>
<reference evidence="1 2" key="1">
    <citation type="submission" date="2018-10" db="EMBL/GenBank/DDBJ databases">
        <title>Sequencing the genomes of 1000 actinobacteria strains.</title>
        <authorList>
            <person name="Klenk H.-P."/>
        </authorList>
    </citation>
    <scope>NUCLEOTIDE SEQUENCE [LARGE SCALE GENOMIC DNA]</scope>
    <source>
        <strain evidence="1 2">DSM 43800</strain>
    </source>
</reference>
<sequence length="123" mass="13046">MESQSPFTITDWDEQPADEAVSRIGRVRVDKSYTGALAGTSTAELLTCRPDEGSAGYVAVEEFRGTLDGRTGTFVFQHGATMSPAGPAYYGAIVPGSGTGELVGITGTVKLEHELITLDYRVD</sequence>
<dbReference type="Pfam" id="PF11528">
    <property type="entry name" value="DUF3224"/>
    <property type="match status" value="1"/>
</dbReference>
<dbReference type="SUPFAM" id="SSF159238">
    <property type="entry name" value="SO1590-like"/>
    <property type="match status" value="1"/>
</dbReference>
<evidence type="ECO:0000313" key="2">
    <source>
        <dbReference type="Proteomes" id="UP000282084"/>
    </source>
</evidence>
<dbReference type="Gene3D" id="2.40.350.10">
    <property type="entry name" value="SO1590-like"/>
    <property type="match status" value="1"/>
</dbReference>
<dbReference type="InterPro" id="IPR023159">
    <property type="entry name" value="SO1590-like_sf"/>
</dbReference>
<accession>A0A495VUS6</accession>